<keyword evidence="5 8" id="KW-1133">Transmembrane helix</keyword>
<evidence type="ECO:0000256" key="3">
    <source>
        <dbReference type="ARBA" id="ARBA00015571"/>
    </source>
</evidence>
<name>A0A9W7WA75_TRIRA</name>
<dbReference type="AlphaFoldDB" id="A0A9W7WA75"/>
<accession>A0A9W7WA75</accession>
<evidence type="ECO:0000313" key="11">
    <source>
        <dbReference type="Proteomes" id="UP001059041"/>
    </source>
</evidence>
<dbReference type="InterPro" id="IPR009231">
    <property type="entry name" value="Chloride_chnl_CLIC-like"/>
</dbReference>
<evidence type="ECO:0000256" key="9">
    <source>
        <dbReference type="SAM" id="SignalP"/>
    </source>
</evidence>
<feature type="region of interest" description="Disordered" evidence="7">
    <location>
        <begin position="391"/>
        <end position="420"/>
    </location>
</feature>
<protein>
    <recommendedName>
        <fullName evidence="3">Chloride channel CLIC-like protein 1</fullName>
    </recommendedName>
</protein>
<evidence type="ECO:0000256" key="7">
    <source>
        <dbReference type="SAM" id="MobiDB-lite"/>
    </source>
</evidence>
<comment type="subcellular location">
    <subcellularLocation>
        <location evidence="1">Membrane</location>
        <topology evidence="1">Multi-pass membrane protein</topology>
    </subcellularLocation>
</comment>
<feature type="transmembrane region" description="Helical" evidence="8">
    <location>
        <begin position="309"/>
        <end position="331"/>
    </location>
</feature>
<feature type="signal peptide" evidence="9">
    <location>
        <begin position="1"/>
        <end position="17"/>
    </location>
</feature>
<feature type="chain" id="PRO_5040751258" description="Chloride channel CLIC-like protein 1" evidence="9">
    <location>
        <begin position="18"/>
        <end position="476"/>
    </location>
</feature>
<sequence>KVLSCLLFGFCSSLVFCGPFAYGNSNHDDKWTDPNDMINYDPTTKQMRIPTEKACTTVQQPTCLPVFKRFISKLLRETAKLGLPDDAKTAIHYDVEIKLSKQTVSEFQKLFSHDSDWSTGAMDEALSQILLSFKLHDPEAWKWGFEDIFHVELNTVIKVLLCVLIVSVIICTEMWTAVSWLMQFKRMFWICFLSNFIWNWFFLYMLEFAEHQKSIVQMESFNAKCTGVKEMNWVDSFSEWFRQTWTLQDDPCKKVYELLLVNPFFRVSPIRAITVTITSFITDPLKHIGQGISEFLRALLKDLPFTLQIPVLLVIAGAIFVFMYGSAYAAIQHAIPWPRLGGRRDPPPPAVEQRHAPRLRENEYWAGGDAPQPLQDPHRNNINHVRNRVNHGFGAGEANANAPQPNQEGIRTPQPRDGESSMDILEKFVGRPGDVQTVRVETLRSTGNMSSQNDVDCQQRTLEQDPGIAEQFRLVS</sequence>
<keyword evidence="11" id="KW-1185">Reference proteome</keyword>
<dbReference type="Pfam" id="PF05934">
    <property type="entry name" value="MCLC"/>
    <property type="match status" value="1"/>
</dbReference>
<keyword evidence="6 8" id="KW-0472">Membrane</keyword>
<keyword evidence="9" id="KW-0732">Signal</keyword>
<organism evidence="10 11">
    <name type="scientific">Triplophysa rosa</name>
    <name type="common">Cave loach</name>
    <dbReference type="NCBI Taxonomy" id="992332"/>
    <lineage>
        <taxon>Eukaryota</taxon>
        <taxon>Metazoa</taxon>
        <taxon>Chordata</taxon>
        <taxon>Craniata</taxon>
        <taxon>Vertebrata</taxon>
        <taxon>Euteleostomi</taxon>
        <taxon>Actinopterygii</taxon>
        <taxon>Neopterygii</taxon>
        <taxon>Teleostei</taxon>
        <taxon>Ostariophysi</taxon>
        <taxon>Cypriniformes</taxon>
        <taxon>Nemacheilidae</taxon>
        <taxon>Triplophysa</taxon>
    </lineage>
</organism>
<evidence type="ECO:0000256" key="1">
    <source>
        <dbReference type="ARBA" id="ARBA00004141"/>
    </source>
</evidence>
<keyword evidence="4 8" id="KW-0812">Transmembrane</keyword>
<dbReference type="EMBL" id="JAFHDT010000025">
    <property type="protein sequence ID" value="KAI7791299.1"/>
    <property type="molecule type" value="Genomic_DNA"/>
</dbReference>
<dbReference type="GO" id="GO:0005254">
    <property type="term" value="F:chloride channel activity"/>
    <property type="evidence" value="ECO:0007669"/>
    <property type="project" value="TreeGrafter"/>
</dbReference>
<gene>
    <name evidence="10" type="ORF">IRJ41_018647</name>
</gene>
<feature type="non-terminal residue" evidence="10">
    <location>
        <position position="476"/>
    </location>
</feature>
<dbReference type="GO" id="GO:0005783">
    <property type="term" value="C:endoplasmic reticulum"/>
    <property type="evidence" value="ECO:0007669"/>
    <property type="project" value="TreeGrafter"/>
</dbReference>
<evidence type="ECO:0000313" key="10">
    <source>
        <dbReference type="EMBL" id="KAI7791299.1"/>
    </source>
</evidence>
<reference evidence="10" key="1">
    <citation type="submission" date="2021-02" db="EMBL/GenBank/DDBJ databases">
        <title>Comparative genomics reveals that relaxation of natural selection precedes convergent phenotypic evolution of cavefish.</title>
        <authorList>
            <person name="Peng Z."/>
        </authorList>
    </citation>
    <scope>NUCLEOTIDE SEQUENCE</scope>
    <source>
        <tissue evidence="10">Muscle</tissue>
    </source>
</reference>
<dbReference type="PANTHER" id="PTHR34093">
    <property type="entry name" value="CHLORIDE CHANNEL CLIC-LIKE PROTEIN 1"/>
    <property type="match status" value="1"/>
</dbReference>
<comment type="similarity">
    <text evidence="2">Belongs to the chloride channel MCLC family.</text>
</comment>
<comment type="caution">
    <text evidence="10">The sequence shown here is derived from an EMBL/GenBank/DDBJ whole genome shotgun (WGS) entry which is preliminary data.</text>
</comment>
<evidence type="ECO:0000256" key="2">
    <source>
        <dbReference type="ARBA" id="ARBA00005944"/>
    </source>
</evidence>
<evidence type="ECO:0000256" key="5">
    <source>
        <dbReference type="ARBA" id="ARBA00022989"/>
    </source>
</evidence>
<evidence type="ECO:0000256" key="8">
    <source>
        <dbReference type="SAM" id="Phobius"/>
    </source>
</evidence>
<evidence type="ECO:0000256" key="6">
    <source>
        <dbReference type="ARBA" id="ARBA00023136"/>
    </source>
</evidence>
<feature type="transmembrane region" description="Helical" evidence="8">
    <location>
        <begin position="187"/>
        <end position="206"/>
    </location>
</feature>
<dbReference type="PANTHER" id="PTHR34093:SF1">
    <property type="entry name" value="CHLORIDE CHANNEL CLIC-LIKE PROTEIN 1"/>
    <property type="match status" value="1"/>
</dbReference>
<dbReference type="Proteomes" id="UP001059041">
    <property type="component" value="Linkage Group LG25"/>
</dbReference>
<evidence type="ECO:0000256" key="4">
    <source>
        <dbReference type="ARBA" id="ARBA00022692"/>
    </source>
</evidence>
<feature type="transmembrane region" description="Helical" evidence="8">
    <location>
        <begin position="156"/>
        <end position="175"/>
    </location>
</feature>
<dbReference type="GO" id="GO:0016020">
    <property type="term" value="C:membrane"/>
    <property type="evidence" value="ECO:0007669"/>
    <property type="project" value="UniProtKB-SubCell"/>
</dbReference>
<proteinExistence type="inferred from homology"/>